<dbReference type="InterPro" id="IPR000073">
    <property type="entry name" value="AB_hydrolase_1"/>
</dbReference>
<accession>A0A0D2FX36</accession>
<feature type="compositionally biased region" description="Basic and acidic residues" evidence="1">
    <location>
        <begin position="342"/>
        <end position="354"/>
    </location>
</feature>
<reference evidence="3" key="1">
    <citation type="submission" date="2015-01" db="EMBL/GenBank/DDBJ databases">
        <title>The Genome Sequence of Cladophialophora bantiana CBS 173.52.</title>
        <authorList>
            <consortium name="The Broad Institute Genomics Platform"/>
            <person name="Cuomo C."/>
            <person name="de Hoog S."/>
            <person name="Gorbushina A."/>
            <person name="Stielow B."/>
            <person name="Teixiera M."/>
            <person name="Abouelleil A."/>
            <person name="Chapman S.B."/>
            <person name="Priest M."/>
            <person name="Young S.K."/>
            <person name="Wortman J."/>
            <person name="Nusbaum C."/>
            <person name="Birren B."/>
        </authorList>
    </citation>
    <scope>NUCLEOTIDE SEQUENCE [LARGE SCALE GENOMIC DNA]</scope>
    <source>
        <strain evidence="3">CBS 173.52</strain>
    </source>
</reference>
<dbReference type="VEuPathDB" id="FungiDB:Z519_07941"/>
<feature type="compositionally biased region" description="Basic and acidic residues" evidence="1">
    <location>
        <begin position="467"/>
        <end position="481"/>
    </location>
</feature>
<dbReference type="GeneID" id="27700869"/>
<dbReference type="PANTHER" id="PTHR47842:SF3">
    <property type="entry name" value="DUF676 DOMAIN-CONTAINING PROTEIN"/>
    <property type="match status" value="1"/>
</dbReference>
<evidence type="ECO:0000259" key="2">
    <source>
        <dbReference type="Pfam" id="PF12697"/>
    </source>
</evidence>
<evidence type="ECO:0000256" key="1">
    <source>
        <dbReference type="SAM" id="MobiDB-lite"/>
    </source>
</evidence>
<gene>
    <name evidence="3" type="ORF">Z519_07941</name>
</gene>
<dbReference type="Gene3D" id="3.40.50.1820">
    <property type="entry name" value="alpha/beta hydrolase"/>
    <property type="match status" value="1"/>
</dbReference>
<feature type="compositionally biased region" description="Basic and acidic residues" evidence="1">
    <location>
        <begin position="489"/>
        <end position="510"/>
    </location>
</feature>
<dbReference type="AlphaFoldDB" id="A0A0D2FX36"/>
<dbReference type="InterPro" id="IPR029058">
    <property type="entry name" value="AB_hydrolase_fold"/>
</dbReference>
<dbReference type="Proteomes" id="UP000053789">
    <property type="component" value="Unassembled WGS sequence"/>
</dbReference>
<feature type="compositionally biased region" description="Polar residues" evidence="1">
    <location>
        <begin position="399"/>
        <end position="408"/>
    </location>
</feature>
<dbReference type="Pfam" id="PF12697">
    <property type="entry name" value="Abhydrolase_6"/>
    <property type="match status" value="1"/>
</dbReference>
<feature type="region of interest" description="Disordered" evidence="1">
    <location>
        <begin position="390"/>
        <end position="411"/>
    </location>
</feature>
<feature type="domain" description="AB hydrolase-1" evidence="2">
    <location>
        <begin position="68"/>
        <end position="168"/>
    </location>
</feature>
<evidence type="ECO:0000313" key="3">
    <source>
        <dbReference type="EMBL" id="KIW91047.1"/>
    </source>
</evidence>
<proteinExistence type="predicted"/>
<dbReference type="SUPFAM" id="SSF53474">
    <property type="entry name" value="alpha/beta-Hydrolases"/>
    <property type="match status" value="1"/>
</dbReference>
<dbReference type="OrthoDB" id="3248508at2759"/>
<keyword evidence="4" id="KW-1185">Reference proteome</keyword>
<protein>
    <recommendedName>
        <fullName evidence="2">AB hydrolase-1 domain-containing protein</fullName>
    </recommendedName>
</protein>
<dbReference type="HOGENOM" id="CLU_008869_0_0_1"/>
<feature type="region of interest" description="Disordered" evidence="1">
    <location>
        <begin position="321"/>
        <end position="364"/>
    </location>
</feature>
<feature type="region of interest" description="Disordered" evidence="1">
    <location>
        <begin position="465"/>
        <end position="519"/>
    </location>
</feature>
<dbReference type="EMBL" id="KN846991">
    <property type="protein sequence ID" value="KIW91047.1"/>
    <property type="molecule type" value="Genomic_DNA"/>
</dbReference>
<feature type="region of interest" description="Disordered" evidence="1">
    <location>
        <begin position="1"/>
        <end position="29"/>
    </location>
</feature>
<dbReference type="PANTHER" id="PTHR47842">
    <property type="entry name" value="EXPRESSED PROTEIN"/>
    <property type="match status" value="1"/>
</dbReference>
<evidence type="ECO:0000313" key="4">
    <source>
        <dbReference type="Proteomes" id="UP000053789"/>
    </source>
</evidence>
<dbReference type="RefSeq" id="XP_016617716.1">
    <property type="nucleotide sequence ID" value="XM_016765671.1"/>
</dbReference>
<organism evidence="3 4">
    <name type="scientific">Cladophialophora bantiana (strain ATCC 10958 / CBS 173.52 / CDC B-1940 / NIH 8579)</name>
    <name type="common">Xylohypha bantiana</name>
    <dbReference type="NCBI Taxonomy" id="1442370"/>
    <lineage>
        <taxon>Eukaryota</taxon>
        <taxon>Fungi</taxon>
        <taxon>Dikarya</taxon>
        <taxon>Ascomycota</taxon>
        <taxon>Pezizomycotina</taxon>
        <taxon>Eurotiomycetes</taxon>
        <taxon>Chaetothyriomycetidae</taxon>
        <taxon>Chaetothyriales</taxon>
        <taxon>Herpotrichiellaceae</taxon>
        <taxon>Cladophialophora</taxon>
    </lineage>
</organism>
<sequence>MAAQSKPPLPPRTPSRASHGNADYLSPTISPDPNSSVYLSGLHDPRASSSQSLLAITSPGDNRRTLLVVYIHGFLGTETSFKSFPAHVHNLLTPAVAETHVVYTKIYPRYKSRRNISFVRDDFSNWLAPHESSTTDVILVGHSLGGILAAEVVLIPSHFPAGNSNLFQHRILGLMAFDTPFLGMHPGVVVTSIANLFRTSPKTPQSPLSQPCPFADVVPTSQDPTYNPVYSNDIHLANRRGKLRRAWYFWNKHCGELTKAARDYVSSHLEFGGCLADYSDLERRYNAIRALEDVDETLEPRTPDGKLMKRVRFVNYYSASTGPVRERSPSPSKQQSLLELPTTKRQDMSTRRSSGESLHPSTLSSLRLSLEEHRDGDVITKDVAELKIDPDPPARAHVSKTSEYNSISGARGDIPGSVKAISIELGSPPLPALPERLAEFDTSQYQDEDTIKFVQREYGQQAQTYERAVEDWDKSVEERERPLRKRQRKQQEQAGKDTKEQEIRQQKEQLKASSTLNREEYGTQLRQEANSSGATSQNRKIQKDRKFCALPAKDPSTHKRDPTWIRLYMGGIDEVTAHTSMFNESETYAKLVGDVVERIETWVTQDASIRAVLAEMER</sequence>
<name>A0A0D2FX36_CLAB1</name>